<feature type="transmembrane region" description="Helical" evidence="2">
    <location>
        <begin position="211"/>
        <end position="235"/>
    </location>
</feature>
<keyword evidence="4" id="KW-1185">Reference proteome</keyword>
<feature type="transmembrane region" description="Helical" evidence="2">
    <location>
        <begin position="12"/>
        <end position="30"/>
    </location>
</feature>
<name>A0A139AWD3_GONPJ</name>
<feature type="region of interest" description="Disordered" evidence="1">
    <location>
        <begin position="256"/>
        <end position="335"/>
    </location>
</feature>
<dbReference type="AlphaFoldDB" id="A0A139AWD3"/>
<dbReference type="EMBL" id="KQ965734">
    <property type="protein sequence ID" value="KXS21014.1"/>
    <property type="molecule type" value="Genomic_DNA"/>
</dbReference>
<feature type="region of interest" description="Disordered" evidence="1">
    <location>
        <begin position="351"/>
        <end position="381"/>
    </location>
</feature>
<keyword evidence="2" id="KW-0472">Membrane</keyword>
<organism evidence="3 4">
    <name type="scientific">Gonapodya prolifera (strain JEL478)</name>
    <name type="common">Monoblepharis prolifera</name>
    <dbReference type="NCBI Taxonomy" id="1344416"/>
    <lineage>
        <taxon>Eukaryota</taxon>
        <taxon>Fungi</taxon>
        <taxon>Fungi incertae sedis</taxon>
        <taxon>Chytridiomycota</taxon>
        <taxon>Chytridiomycota incertae sedis</taxon>
        <taxon>Monoblepharidomycetes</taxon>
        <taxon>Monoblepharidales</taxon>
        <taxon>Gonapodyaceae</taxon>
        <taxon>Gonapodya</taxon>
    </lineage>
</organism>
<dbReference type="PANTHER" id="PTHR31168">
    <property type="entry name" value="OS02G0292800 PROTEIN"/>
    <property type="match status" value="1"/>
</dbReference>
<proteinExistence type="predicted"/>
<evidence type="ECO:0000313" key="4">
    <source>
        <dbReference type="Proteomes" id="UP000070544"/>
    </source>
</evidence>
<keyword evidence="2" id="KW-0812">Transmembrane</keyword>
<evidence type="ECO:0000313" key="3">
    <source>
        <dbReference type="EMBL" id="KXS21014.1"/>
    </source>
</evidence>
<evidence type="ECO:0008006" key="5">
    <source>
        <dbReference type="Google" id="ProtNLM"/>
    </source>
</evidence>
<dbReference type="Pfam" id="PF04654">
    <property type="entry name" value="DUF599"/>
    <property type="match status" value="1"/>
</dbReference>
<feature type="transmembrane region" description="Helical" evidence="2">
    <location>
        <begin position="118"/>
        <end position="138"/>
    </location>
</feature>
<accession>A0A139AWD3</accession>
<keyword evidence="2" id="KW-1133">Transmembrane helix</keyword>
<feature type="transmembrane region" description="Helical" evidence="2">
    <location>
        <begin position="74"/>
        <end position="97"/>
    </location>
</feature>
<dbReference type="OrthoDB" id="761598at2759"/>
<reference evidence="3 4" key="1">
    <citation type="journal article" date="2015" name="Genome Biol. Evol.">
        <title>Phylogenomic analyses indicate that early fungi evolved digesting cell walls of algal ancestors of land plants.</title>
        <authorList>
            <person name="Chang Y."/>
            <person name="Wang S."/>
            <person name="Sekimoto S."/>
            <person name="Aerts A.L."/>
            <person name="Choi C."/>
            <person name="Clum A."/>
            <person name="LaButti K.M."/>
            <person name="Lindquist E.A."/>
            <person name="Yee Ngan C."/>
            <person name="Ohm R.A."/>
            <person name="Salamov A.A."/>
            <person name="Grigoriev I.V."/>
            <person name="Spatafora J.W."/>
            <person name="Berbee M.L."/>
        </authorList>
    </citation>
    <scope>NUCLEOTIDE SEQUENCE [LARGE SCALE GENOMIC DNA]</scope>
    <source>
        <strain evidence="3 4">JEL478</strain>
    </source>
</reference>
<feature type="compositionally biased region" description="Basic and acidic residues" evidence="1">
    <location>
        <begin position="364"/>
        <end position="374"/>
    </location>
</feature>
<gene>
    <name evidence="3" type="ORF">M427DRAFT_131168</name>
</gene>
<evidence type="ECO:0000256" key="1">
    <source>
        <dbReference type="SAM" id="MobiDB-lite"/>
    </source>
</evidence>
<feature type="compositionally biased region" description="Low complexity" evidence="1">
    <location>
        <begin position="310"/>
        <end position="321"/>
    </location>
</feature>
<dbReference type="InterPro" id="IPR006747">
    <property type="entry name" value="DUF599"/>
</dbReference>
<sequence>MSTTSTDTSSALDLGCGLAFLVLVVGYHGWLFTYTEMHPHATVNGIANAARTAWITGILKKPDNILAAQLLRNWVLTAQLLGTASISVMFGMLAFVVNTNTNSTTPDFIGFAGTFRGFKIAILLLIYLMAFLCFAQVARLFGHTLISYTASNYALNPPKAVQLSSVSAATHALPTYPIPTALAPDLLADLLNSGAFYWTIGTRLFSFSFPVLLWFFGAVPMLATGAVTVAMLVVLDLAGVTAQFERWVSGEDEEFADDDGFLEDGPEEGEGEDVPLPLTRPADAGSVPKPLPPVPSADVPGGSSSTSSIALAPDAPSSTTPAPSPSRRRSSLITPRTSMAVLFGGHGYFAEPAATSSTAAAGGRRRESVVRKEGAPGAGWA</sequence>
<evidence type="ECO:0000256" key="2">
    <source>
        <dbReference type="SAM" id="Phobius"/>
    </source>
</evidence>
<protein>
    <recommendedName>
        <fullName evidence="5">DUF599-domain-containing protein</fullName>
    </recommendedName>
</protein>
<feature type="compositionally biased region" description="Acidic residues" evidence="1">
    <location>
        <begin position="256"/>
        <end position="273"/>
    </location>
</feature>
<feature type="compositionally biased region" description="Low complexity" evidence="1">
    <location>
        <begin position="353"/>
        <end position="362"/>
    </location>
</feature>
<dbReference type="PANTHER" id="PTHR31168:SF1">
    <property type="entry name" value="DUF599 FAMILY PROTEIN"/>
    <property type="match status" value="1"/>
</dbReference>
<dbReference type="Proteomes" id="UP000070544">
    <property type="component" value="Unassembled WGS sequence"/>
</dbReference>